<keyword evidence="1" id="KW-1133">Transmembrane helix</keyword>
<evidence type="ECO:0000256" key="1">
    <source>
        <dbReference type="SAM" id="Phobius"/>
    </source>
</evidence>
<proteinExistence type="predicted"/>
<feature type="transmembrane region" description="Helical" evidence="1">
    <location>
        <begin position="290"/>
        <end position="307"/>
    </location>
</feature>
<dbReference type="PANTHER" id="PTHR38454:SF1">
    <property type="entry name" value="INTEGRAL MEMBRANE PROTEIN"/>
    <property type="match status" value="1"/>
</dbReference>
<comment type="caution">
    <text evidence="2">The sequence shown here is derived from an EMBL/GenBank/DDBJ whole genome shotgun (WGS) entry which is preliminary data.</text>
</comment>
<feature type="transmembrane region" description="Helical" evidence="1">
    <location>
        <begin position="187"/>
        <end position="211"/>
    </location>
</feature>
<dbReference type="AlphaFoldDB" id="A0A1E5GAG8"/>
<dbReference type="Proteomes" id="UP000094068">
    <property type="component" value="Unassembled WGS sequence"/>
</dbReference>
<keyword evidence="3" id="KW-1185">Reference proteome</keyword>
<keyword evidence="1" id="KW-0472">Membrane</keyword>
<feature type="transmembrane region" description="Helical" evidence="1">
    <location>
        <begin position="348"/>
        <end position="366"/>
    </location>
</feature>
<feature type="transmembrane region" description="Helical" evidence="1">
    <location>
        <begin position="319"/>
        <end position="342"/>
    </location>
</feature>
<reference evidence="3" key="1">
    <citation type="submission" date="2016-09" db="EMBL/GenBank/DDBJ databases">
        <authorList>
            <person name="Gulvik C.A."/>
        </authorList>
    </citation>
    <scope>NUCLEOTIDE SEQUENCE [LARGE SCALE GENOMIC DNA]</scope>
    <source>
        <strain evidence="3">DSM 23328</strain>
    </source>
</reference>
<dbReference type="PANTHER" id="PTHR38454">
    <property type="entry name" value="INTEGRAL MEMBRANE PROTEIN-RELATED"/>
    <property type="match status" value="1"/>
</dbReference>
<organism evidence="2 3">
    <name type="scientific">Enterococcus ureasiticus</name>
    <dbReference type="NCBI Taxonomy" id="903984"/>
    <lineage>
        <taxon>Bacteria</taxon>
        <taxon>Bacillati</taxon>
        <taxon>Bacillota</taxon>
        <taxon>Bacilli</taxon>
        <taxon>Lactobacillales</taxon>
        <taxon>Enterococcaceae</taxon>
        <taxon>Enterococcus</taxon>
    </lineage>
</organism>
<keyword evidence="1" id="KW-0812">Transmembrane</keyword>
<dbReference type="Pfam" id="PF09586">
    <property type="entry name" value="YfhO"/>
    <property type="match status" value="1"/>
</dbReference>
<accession>A0A1E5GAG8</accession>
<feature type="transmembrane region" description="Helical" evidence="1">
    <location>
        <begin position="409"/>
        <end position="426"/>
    </location>
</feature>
<dbReference type="EMBL" id="MIJZ01000016">
    <property type="protein sequence ID" value="OEG09716.1"/>
    <property type="molecule type" value="Genomic_DNA"/>
</dbReference>
<name>A0A1E5GAG8_9ENTE</name>
<feature type="transmembrane region" description="Helical" evidence="1">
    <location>
        <begin position="832"/>
        <end position="850"/>
    </location>
</feature>
<feature type="transmembrane region" description="Helical" evidence="1">
    <location>
        <begin position="378"/>
        <end position="397"/>
    </location>
</feature>
<feature type="transmembrane region" description="Helical" evidence="1">
    <location>
        <begin position="136"/>
        <end position="153"/>
    </location>
</feature>
<feature type="transmembrane region" description="Helical" evidence="1">
    <location>
        <begin position="223"/>
        <end position="247"/>
    </location>
</feature>
<feature type="transmembrane region" description="Helical" evidence="1">
    <location>
        <begin position="103"/>
        <end position="124"/>
    </location>
</feature>
<dbReference type="OrthoDB" id="9815466at2"/>
<protein>
    <submittedName>
        <fullName evidence="2">Copper ABC transporter permease</fullName>
    </submittedName>
</protein>
<feature type="transmembrane region" description="Helical" evidence="1">
    <location>
        <begin position="73"/>
        <end position="96"/>
    </location>
</feature>
<evidence type="ECO:0000313" key="3">
    <source>
        <dbReference type="Proteomes" id="UP000094068"/>
    </source>
</evidence>
<sequence length="864" mass="99130">MNFIKKYALGFIISFLIPVSIVAISYFRLGIYPTSDLTILTSDGFGQLVNFYSGFNNALHGEQSLLYTWSGSLGLNFISLMSYYINSIFSFLVYFFDNVHMPDAMYIIFLTKIGAMGASFWVYARNSYKLPEWANLILSTCYALLSFTIAYSIFLMWMDALIYLPLILLGIQRLMDKKKMSLLFVSYFLLFISNYYIAFMVGVFSFLYYFIRLFTDSKRYKSSILSYLLTSILAGGASMVIILPSVIDLKSNGEKVDSITSFFTKNVGPWDLIIKNMVGTYDTSKFGSGPFVYIGLLPLIFCIFYFVSKKITLKNKLLYGSLFLFLIISFYIETLNLFWQGFHSPNMFLFRFSFLFSTLVVIMAGYGMEKFEKKDFNLLVNIFLMVGGLFLAAVILSNKKRYDYITSKTLIVTFALLFVYVILFALKDSDKKGAKFIPYILLAIVCYEVSFNTHQLFLGINNEWGYISRKNYVKPYKKIDKLVEKTKMDNDGFYRLENLNPVTRTDSFNHNYSGVTMFSSIRNRHSSQYMNTLGFRSPGTNLTIAYDNNTLLMDSLLGIKYNIAKNNPQKFGFKKIQSNGEYSLYENEYSMPLGIITDKDIYKKENNSNQTTLIKHLSGINDSIYQFTDVKEVERKNMQIREEGAFTYFSEEINNEAQVITWEVNVPAQTQAYLTLDVGLMDGLGQGVAEVSVNGGRKESSSLMETGKFYNLGHYNKETKVKVTVFFRGQPVVRVVRPSVALLKTNEFQKAIKEMKKKEVAFDVKGNHAQADMKLEKEQVVFTTIPYEEGWKATLDGKSVNIKPVQDSLIAVKVPKGQHTLRLTYYPKGFKLGVLLFVGCIVLFIFYVYWNKKKLLKISSEEFK</sequence>
<feature type="transmembrane region" description="Helical" evidence="1">
    <location>
        <begin position="7"/>
        <end position="27"/>
    </location>
</feature>
<evidence type="ECO:0000313" key="2">
    <source>
        <dbReference type="EMBL" id="OEG09716.1"/>
    </source>
</evidence>
<dbReference type="STRING" id="903984.BCR21_15365"/>
<gene>
    <name evidence="2" type="ORF">BCR21_15365</name>
</gene>
<dbReference type="InterPro" id="IPR018580">
    <property type="entry name" value="Uncharacterised_YfhO"/>
</dbReference>
<dbReference type="RefSeq" id="WP_069647394.1">
    <property type="nucleotide sequence ID" value="NZ_MIJZ01000016.1"/>
</dbReference>